<gene>
    <name evidence="1" type="ORF">GQ602_002141</name>
</gene>
<dbReference type="GO" id="GO:0016301">
    <property type="term" value="F:kinase activity"/>
    <property type="evidence" value="ECO:0007669"/>
    <property type="project" value="UniProtKB-KW"/>
</dbReference>
<organism evidence="1 2">
    <name type="scientific">Ophiocordyceps camponoti-floridani</name>
    <dbReference type="NCBI Taxonomy" id="2030778"/>
    <lineage>
        <taxon>Eukaryota</taxon>
        <taxon>Fungi</taxon>
        <taxon>Dikarya</taxon>
        <taxon>Ascomycota</taxon>
        <taxon>Pezizomycotina</taxon>
        <taxon>Sordariomycetes</taxon>
        <taxon>Hypocreomycetidae</taxon>
        <taxon>Hypocreales</taxon>
        <taxon>Ophiocordycipitaceae</taxon>
        <taxon>Ophiocordyceps</taxon>
    </lineage>
</organism>
<comment type="caution">
    <text evidence="1">The sequence shown here is derived from an EMBL/GenBank/DDBJ whole genome shotgun (WGS) entry which is preliminary data.</text>
</comment>
<evidence type="ECO:0000313" key="2">
    <source>
        <dbReference type="Proteomes" id="UP000562929"/>
    </source>
</evidence>
<keyword evidence="1" id="KW-0808">Transferase</keyword>
<sequence>MGFVIVLAEDDASEDENGHAFVMTSNILHWASTKSKRVTRSVLASEIYALVARYDSAFVLSDALRIVFARLGLLAPPVVVCTDSYSLYECLVKMGTTTEKRLMIDLAALR</sequence>
<evidence type="ECO:0000313" key="1">
    <source>
        <dbReference type="EMBL" id="KAF4591842.1"/>
    </source>
</evidence>
<proteinExistence type="predicted"/>
<protein>
    <submittedName>
        <fullName evidence="1">Aurora kinase 2 splicing</fullName>
    </submittedName>
</protein>
<dbReference type="AlphaFoldDB" id="A0A8H4Q9W9"/>
<keyword evidence="2" id="KW-1185">Reference proteome</keyword>
<accession>A0A8H4Q9W9</accession>
<dbReference type="EMBL" id="JAACLJ010000002">
    <property type="protein sequence ID" value="KAF4591842.1"/>
    <property type="molecule type" value="Genomic_DNA"/>
</dbReference>
<keyword evidence="1" id="KW-0418">Kinase</keyword>
<name>A0A8H4Q9W9_9HYPO</name>
<dbReference type="Proteomes" id="UP000562929">
    <property type="component" value="Unassembled WGS sequence"/>
</dbReference>
<reference evidence="1 2" key="1">
    <citation type="journal article" date="2020" name="G3 (Bethesda)">
        <title>Genetic Underpinnings of Host Manipulation by Ophiocordyceps as Revealed by Comparative Transcriptomics.</title>
        <authorList>
            <person name="Will I."/>
            <person name="Das B."/>
            <person name="Trinh T."/>
            <person name="Brachmann A."/>
            <person name="Ohm R.A."/>
            <person name="de Bekker C."/>
        </authorList>
    </citation>
    <scope>NUCLEOTIDE SEQUENCE [LARGE SCALE GENOMIC DNA]</scope>
    <source>
        <strain evidence="1 2">EC05</strain>
    </source>
</reference>
<dbReference type="OrthoDB" id="5150797at2759"/>